<comment type="caution">
    <text evidence="1">The sequence shown here is derived from an EMBL/GenBank/DDBJ whole genome shotgun (WGS) entry which is preliminary data.</text>
</comment>
<sequence length="243" mass="27938">MMKKYFIIFIALALCACQSDTHQLDIGRFTINVPKEWVFKPLQTFDSFAGEINGPNVSLNFDCSYHGFANHLLQTEQEYLAGERWWDDRYFMKDDVIYTNNSPVTIKGVRADEMKKRGITDTSLVKVEGYPQYQAKKVIHRPTFVQHKQFPDADYIADATYRDSTIFIPITIPNEIKAHHIQLDSDALYVYKTIWPKVTGKGMTGIYIHGRSSDFNFQMGGINLSAQNQALALQAFKTIKFKK</sequence>
<protein>
    <submittedName>
        <fullName evidence="1">Uncharacterized protein</fullName>
    </submittedName>
</protein>
<evidence type="ECO:0000313" key="1">
    <source>
        <dbReference type="EMBL" id="PTR01370.1"/>
    </source>
</evidence>
<dbReference type="RefSeq" id="WP_107826764.1">
    <property type="nucleotide sequence ID" value="NZ_CP160205.1"/>
</dbReference>
<dbReference type="Proteomes" id="UP000244168">
    <property type="component" value="Unassembled WGS sequence"/>
</dbReference>
<reference evidence="1 2" key="1">
    <citation type="submission" date="2018-04" db="EMBL/GenBank/DDBJ databases">
        <title>Genomic Encyclopedia of Archaeal and Bacterial Type Strains, Phase II (KMG-II): from individual species to whole genera.</title>
        <authorList>
            <person name="Goeker M."/>
        </authorList>
    </citation>
    <scope>NUCLEOTIDE SEQUENCE [LARGE SCALE GENOMIC DNA]</scope>
    <source>
        <strain evidence="1 2">DSM 26809</strain>
    </source>
</reference>
<evidence type="ECO:0000313" key="2">
    <source>
        <dbReference type="Proteomes" id="UP000244168"/>
    </source>
</evidence>
<keyword evidence="2" id="KW-1185">Reference proteome</keyword>
<organism evidence="1 2">
    <name type="scientific">Mucilaginibacter yixingensis</name>
    <dbReference type="NCBI Taxonomy" id="1295612"/>
    <lineage>
        <taxon>Bacteria</taxon>
        <taxon>Pseudomonadati</taxon>
        <taxon>Bacteroidota</taxon>
        <taxon>Sphingobacteriia</taxon>
        <taxon>Sphingobacteriales</taxon>
        <taxon>Sphingobacteriaceae</taxon>
        <taxon>Mucilaginibacter</taxon>
    </lineage>
</organism>
<dbReference type="OrthoDB" id="676083at2"/>
<dbReference type="PROSITE" id="PS51257">
    <property type="entry name" value="PROKAR_LIPOPROTEIN"/>
    <property type="match status" value="1"/>
</dbReference>
<accession>A0A2T5JG09</accession>
<dbReference type="AlphaFoldDB" id="A0A2T5JG09"/>
<name>A0A2T5JG09_9SPHI</name>
<dbReference type="EMBL" id="QAOQ01000001">
    <property type="protein sequence ID" value="PTR01370.1"/>
    <property type="molecule type" value="Genomic_DNA"/>
</dbReference>
<proteinExistence type="predicted"/>
<gene>
    <name evidence="1" type="ORF">C8P68_101604</name>
</gene>